<evidence type="ECO:0000313" key="9">
    <source>
        <dbReference type="EMBL" id="GJM60263.1"/>
    </source>
</evidence>
<keyword evidence="7" id="KW-0963">Cytoplasm</keyword>
<evidence type="ECO:0000259" key="8">
    <source>
        <dbReference type="Pfam" id="PF00275"/>
    </source>
</evidence>
<gene>
    <name evidence="7 9" type="primary">aroA</name>
    <name evidence="9" type="ORF">PEDI_08150</name>
</gene>
<comment type="caution">
    <text evidence="7">Lacks conserved residue(s) required for the propagation of feature annotation.</text>
</comment>
<dbReference type="InterPro" id="IPR001986">
    <property type="entry name" value="Enolpyruvate_Tfrase_dom"/>
</dbReference>
<dbReference type="GO" id="GO:0003866">
    <property type="term" value="F:3-phosphoshikimate 1-carboxyvinyltransferase activity"/>
    <property type="evidence" value="ECO:0007669"/>
    <property type="project" value="UniProtKB-UniRule"/>
</dbReference>
<keyword evidence="5 7" id="KW-0057">Aromatic amino acid biosynthesis</keyword>
<dbReference type="GO" id="GO:0008652">
    <property type="term" value="P:amino acid biosynthetic process"/>
    <property type="evidence" value="ECO:0007669"/>
    <property type="project" value="UniProtKB-KW"/>
</dbReference>
<feature type="binding site" evidence="7">
    <location>
        <position position="317"/>
    </location>
    <ligand>
        <name>3-phosphoshikimate</name>
        <dbReference type="ChEBI" id="CHEBI:145989"/>
    </ligand>
</feature>
<dbReference type="Pfam" id="PF00275">
    <property type="entry name" value="EPSP_synthase"/>
    <property type="match status" value="1"/>
</dbReference>
<comment type="pathway">
    <text evidence="1 7">Metabolic intermediate biosynthesis; chorismate biosynthesis; chorismate from D-erythrose 4-phosphate and phosphoenolpyruvate: step 6/7.</text>
</comment>
<dbReference type="HAMAP" id="MF_00210">
    <property type="entry name" value="EPSP_synth"/>
    <property type="match status" value="1"/>
</dbReference>
<feature type="active site" description="Proton acceptor" evidence="7">
    <location>
        <position position="290"/>
    </location>
</feature>
<dbReference type="InterPro" id="IPR013792">
    <property type="entry name" value="RNA3'P_cycl/enolpyr_Trfase_a/b"/>
</dbReference>
<feature type="binding site" evidence="7">
    <location>
        <position position="393"/>
    </location>
    <ligand>
        <name>phosphoenolpyruvate</name>
        <dbReference type="ChEBI" id="CHEBI:58702"/>
    </ligand>
</feature>
<evidence type="ECO:0000256" key="6">
    <source>
        <dbReference type="ARBA" id="ARBA00044633"/>
    </source>
</evidence>
<accession>A0AAN4VV44</accession>
<feature type="binding site" evidence="7">
    <location>
        <position position="21"/>
    </location>
    <ligand>
        <name>phosphoenolpyruvate</name>
        <dbReference type="ChEBI" id="CHEBI:58702"/>
    </ligand>
</feature>
<feature type="binding site" evidence="7">
    <location>
        <position position="146"/>
    </location>
    <ligand>
        <name>phosphoenolpyruvate</name>
        <dbReference type="ChEBI" id="CHEBI:58702"/>
    </ligand>
</feature>
<feature type="binding site" evidence="7">
    <location>
        <position position="144"/>
    </location>
    <ligand>
        <name>3-phosphoshikimate</name>
        <dbReference type="ChEBI" id="CHEBI:145989"/>
    </ligand>
</feature>
<evidence type="ECO:0000256" key="5">
    <source>
        <dbReference type="ARBA" id="ARBA00023141"/>
    </source>
</evidence>
<feature type="domain" description="Enolpyruvate transferase" evidence="8">
    <location>
        <begin position="66"/>
        <end position="402"/>
    </location>
</feature>
<dbReference type="SUPFAM" id="SSF55205">
    <property type="entry name" value="EPT/RTPC-like"/>
    <property type="match status" value="1"/>
</dbReference>
<dbReference type="GO" id="GO:0009423">
    <property type="term" value="P:chorismate biosynthetic process"/>
    <property type="evidence" value="ECO:0007669"/>
    <property type="project" value="UniProtKB-UniRule"/>
</dbReference>
<dbReference type="PIRSF" id="PIRSF000505">
    <property type="entry name" value="EPSPS"/>
    <property type="match status" value="1"/>
</dbReference>
<feature type="binding site" evidence="7">
    <location>
        <position position="321"/>
    </location>
    <ligand>
        <name>phosphoenolpyruvate</name>
        <dbReference type="ChEBI" id="CHEBI:58702"/>
    </ligand>
</feature>
<dbReference type="RefSeq" id="WP_338236072.1">
    <property type="nucleotide sequence ID" value="NZ_BQKE01000001.1"/>
</dbReference>
<dbReference type="GO" id="GO:0005737">
    <property type="term" value="C:cytoplasm"/>
    <property type="evidence" value="ECO:0007669"/>
    <property type="project" value="UniProtKB-SubCell"/>
</dbReference>
<evidence type="ECO:0000256" key="7">
    <source>
        <dbReference type="HAMAP-Rule" id="MF_00210"/>
    </source>
</evidence>
<feature type="binding site" evidence="7">
    <location>
        <position position="145"/>
    </location>
    <ligand>
        <name>3-phosphoshikimate</name>
        <dbReference type="ChEBI" id="CHEBI:145989"/>
    </ligand>
</feature>
<dbReference type="InterPro" id="IPR006264">
    <property type="entry name" value="EPSP_synthase"/>
</dbReference>
<comment type="similarity">
    <text evidence="2 7">Belongs to the EPSP synthase family.</text>
</comment>
<dbReference type="AlphaFoldDB" id="A0AAN4VV44"/>
<comment type="caution">
    <text evidence="9">The sequence shown here is derived from an EMBL/GenBank/DDBJ whole genome shotgun (WGS) entry which is preliminary data.</text>
</comment>
<feature type="binding site" evidence="7">
    <location>
        <position position="26"/>
    </location>
    <ligand>
        <name>3-phosphoshikimate</name>
        <dbReference type="ChEBI" id="CHEBI:145989"/>
    </ligand>
</feature>
<evidence type="ECO:0000313" key="10">
    <source>
        <dbReference type="Proteomes" id="UP001310022"/>
    </source>
</evidence>
<sequence>MLQLKKSRLLKGGIVPMEASKSECNRALVINALAPSPAKIDNISQARDSQTMIRLLEEDGPVWDVLDAGTTMRFLTAYAALTNREKTMTGTERMQERPIGILVDALRSLGAEIEYLNQEGYPPMKIKGFQAQQSEVIEMRGDTSSQYISAILMCAPMLPKGLELRLTGDINSRPYIEMTIDLMAKFGVSVEEADERTFRIAPQTYHTDQFAVESDWSGASYWFSAVALQKDSELFLNGLRSDSTQGDKAIIDLMQPLGVEAKFDEGGLRIWNSGKVTQEAVVFDFNKCPDLAQTVAVVCGALGVNAHFKGVQSLRIKETDRTLALQEQLAKFGVTIEPVNDPYEFTISPNPEGFPTDHNPLINTYEDHRMAMAFAPLSLLMDLQIEEKEVVKKSYPHFWEDLKKVTEQA</sequence>
<dbReference type="PANTHER" id="PTHR21090:SF5">
    <property type="entry name" value="PENTAFUNCTIONAL AROM POLYPEPTIDE"/>
    <property type="match status" value="1"/>
</dbReference>
<feature type="binding site" evidence="7">
    <location>
        <position position="146"/>
    </location>
    <ligand>
        <name>3-phosphoshikimate</name>
        <dbReference type="ChEBI" id="CHEBI:145989"/>
    </ligand>
</feature>
<keyword evidence="10" id="KW-1185">Reference proteome</keyword>
<feature type="binding site" evidence="7">
    <location>
        <position position="290"/>
    </location>
    <ligand>
        <name>3-phosphoshikimate</name>
        <dbReference type="ChEBI" id="CHEBI:145989"/>
    </ligand>
</feature>
<dbReference type="EMBL" id="BQKE01000001">
    <property type="protein sequence ID" value="GJM60263.1"/>
    <property type="molecule type" value="Genomic_DNA"/>
</dbReference>
<dbReference type="NCBIfam" id="TIGR01356">
    <property type="entry name" value="aroA"/>
    <property type="match status" value="1"/>
</dbReference>
<comment type="subcellular location">
    <subcellularLocation>
        <location evidence="7">Cytoplasm</location>
    </subcellularLocation>
</comment>
<feature type="binding site" evidence="7">
    <location>
        <position position="172"/>
    </location>
    <ligand>
        <name>3-phosphoshikimate</name>
        <dbReference type="ChEBI" id="CHEBI:145989"/>
    </ligand>
</feature>
<feature type="binding site" evidence="7">
    <location>
        <position position="369"/>
    </location>
    <ligand>
        <name>phosphoenolpyruvate</name>
        <dbReference type="ChEBI" id="CHEBI:58702"/>
    </ligand>
</feature>
<feature type="binding site" evidence="7">
    <location>
        <position position="21"/>
    </location>
    <ligand>
        <name>3-phosphoshikimate</name>
        <dbReference type="ChEBI" id="CHEBI:145989"/>
    </ligand>
</feature>
<feature type="binding site" evidence="7">
    <location>
        <position position="97"/>
    </location>
    <ligand>
        <name>phosphoenolpyruvate</name>
        <dbReference type="ChEBI" id="CHEBI:58702"/>
    </ligand>
</feature>
<dbReference type="GO" id="GO:0009073">
    <property type="term" value="P:aromatic amino acid family biosynthetic process"/>
    <property type="evidence" value="ECO:0007669"/>
    <property type="project" value="UniProtKB-KW"/>
</dbReference>
<evidence type="ECO:0000256" key="2">
    <source>
        <dbReference type="ARBA" id="ARBA00009948"/>
    </source>
</evidence>
<feature type="binding site" evidence="7">
    <location>
        <position position="22"/>
    </location>
    <ligand>
        <name>3-phosphoshikimate</name>
        <dbReference type="ChEBI" id="CHEBI:145989"/>
    </ligand>
</feature>
<keyword evidence="3 7" id="KW-0028">Amino-acid biosynthesis</keyword>
<dbReference type="Proteomes" id="UP001310022">
    <property type="component" value="Unassembled WGS sequence"/>
</dbReference>
<evidence type="ECO:0000256" key="1">
    <source>
        <dbReference type="ARBA" id="ARBA00004811"/>
    </source>
</evidence>
<dbReference type="InterPro" id="IPR036968">
    <property type="entry name" value="Enolpyruvate_Tfrase_sf"/>
</dbReference>
<evidence type="ECO:0000256" key="3">
    <source>
        <dbReference type="ARBA" id="ARBA00022605"/>
    </source>
</evidence>
<dbReference type="EC" id="2.5.1.19" evidence="7"/>
<protein>
    <recommendedName>
        <fullName evidence="7">3-phosphoshikimate 1-carboxyvinyltransferase</fullName>
        <ecNumber evidence="7">2.5.1.19</ecNumber>
    </recommendedName>
    <alternativeName>
        <fullName evidence="7">5-enolpyruvylshikimate-3-phosphate synthase</fullName>
        <shortName evidence="7">EPSP synthase</shortName>
        <shortName evidence="7">EPSPS</shortName>
    </alternativeName>
</protein>
<name>A0AAN4VV44_9BACT</name>
<reference evidence="9 10" key="1">
    <citation type="submission" date="2021-12" db="EMBL/GenBank/DDBJ databases">
        <title>Genome sequencing of bacteria with rrn-lacking chromosome and rrn-plasmid.</title>
        <authorList>
            <person name="Anda M."/>
            <person name="Iwasaki W."/>
        </authorList>
    </citation>
    <scope>NUCLEOTIDE SEQUENCE [LARGE SCALE GENOMIC DNA]</scope>
    <source>
        <strain evidence="9 10">NBRC 15940</strain>
    </source>
</reference>
<comment type="catalytic activity">
    <reaction evidence="6">
        <text>3-phosphoshikimate + phosphoenolpyruvate = 5-O-(1-carboxyvinyl)-3-phosphoshikimate + phosphate</text>
        <dbReference type="Rhea" id="RHEA:21256"/>
        <dbReference type="ChEBI" id="CHEBI:43474"/>
        <dbReference type="ChEBI" id="CHEBI:57701"/>
        <dbReference type="ChEBI" id="CHEBI:58702"/>
        <dbReference type="ChEBI" id="CHEBI:145989"/>
        <dbReference type="EC" id="2.5.1.19"/>
    </reaction>
    <physiologicalReaction direction="left-to-right" evidence="6">
        <dbReference type="Rhea" id="RHEA:21257"/>
    </physiologicalReaction>
</comment>
<proteinExistence type="inferred from homology"/>
<evidence type="ECO:0000256" key="4">
    <source>
        <dbReference type="ARBA" id="ARBA00022679"/>
    </source>
</evidence>
<dbReference type="PANTHER" id="PTHR21090">
    <property type="entry name" value="AROM/DEHYDROQUINATE SYNTHASE"/>
    <property type="match status" value="1"/>
</dbReference>
<comment type="subunit">
    <text evidence="7">Monomer.</text>
</comment>
<dbReference type="CDD" id="cd01556">
    <property type="entry name" value="EPSP_synthase"/>
    <property type="match status" value="1"/>
</dbReference>
<organism evidence="9 10">
    <name type="scientific">Persicobacter diffluens</name>
    <dbReference type="NCBI Taxonomy" id="981"/>
    <lineage>
        <taxon>Bacteria</taxon>
        <taxon>Pseudomonadati</taxon>
        <taxon>Bacteroidota</taxon>
        <taxon>Cytophagia</taxon>
        <taxon>Cytophagales</taxon>
        <taxon>Persicobacteraceae</taxon>
        <taxon>Persicobacter</taxon>
    </lineage>
</organism>
<feature type="binding site" evidence="7">
    <location>
        <position position="69"/>
    </location>
    <ligand>
        <name>phosphoenolpyruvate</name>
        <dbReference type="ChEBI" id="CHEBI:58702"/>
    </ligand>
</feature>
<comment type="function">
    <text evidence="7">Catalyzes the transfer of the enolpyruvyl moiety of phosphoenolpyruvate (PEP) to the 5-hydroxyl of shikimate-3-phosphate (S3P) to produce enolpyruvyl shikimate-3-phosphate and inorganic phosphate.</text>
</comment>
<keyword evidence="4 7" id="KW-0808">Transferase</keyword>
<dbReference type="Gene3D" id="3.65.10.10">
    <property type="entry name" value="Enolpyruvate transferase domain"/>
    <property type="match status" value="3"/>
</dbReference>